<sequence>MLGCVNRSLQLQLADRHEMAVKAMEAKKELQGRVLELQRDFESGKTQTLGITQDMTRQYKSMQEELLNRINTLENTNTELRDQLELARVHLEEVKREKDSVIGGKNSEIQELKAKMEEMAAEFGDMLKETLDRMRERIEISNTSYDNESGQPMMRRLEEFNLSGSPSKSLQPVLVDILNRMLDWYTRDPDNVVVVHCMAGKGRTGVVITCFLIVIGFFEDEYGISIYHKSDQDLLEYVQMVNGIFWKKRGQGVRYPSQARYVFYFIKTECIVEGDFLVRVYHSNSTAVLGKKESQLCHFTLRTDFVVTQPMTTRSLSYVLTKADIDDASDNKRFPDHFTIECEFEEVHQQQSHPQHLQMLPNPDMVSLRQLMPHDVREKEQFIKRGWLMKQGGFVQNWKRRWCVAKDGKLTYYKSETKLQANGTVSLEGATVDRWAGHEKVMGKIGHPCHFFKVEPPSGGQKKRIYYFGADTEVDMMDWIRVILASTAPLNRGTLQRSQSVSASGIGRMSASYAEDNNSFVSTTSSWTNRSQATASSSCRNNNNLSNRSSVPTTTSSTTSSGFHTGSSTGRLMARLSFDDRVTRMDSKKLIMAASPCEPAVVSTYEYSTEELLSAADLQDHLKETGQFLAFCAMPRVEAIQLVLLLAHDMFPSLLDAVDEDSAHLVDMVAGRQNQKHHPLATTMDAPRPPIHQSHHQQHFNVHNQLHGSPDESDESSSASPLKEVKHRKVGVPKFLRYLFQILECEDPHIISWSVDGTSIQILDMVSIANDILPKYFKHSNYASFQRQLNYFGFRKWTKSQTTICTFSHPEFLRHRPDRMSRIKRKNRPERMGTRQTGPPKTHVSNPSFPTPSTWSDMSTPTSMAGAVEPPSAPRHASFPSIDIKTMPSPHMLPAGLHQGRGFGHYQDIPPLHSATMTHMMEQVNFMGTTPLHHYRGAPFDQNNSRQHNQVPPPADAAPMWYYYPA</sequence>
<evidence type="ECO:0000256" key="5">
    <source>
        <dbReference type="ARBA" id="ARBA00022490"/>
    </source>
</evidence>
<evidence type="ECO:0000256" key="14">
    <source>
        <dbReference type="ARBA" id="ARBA00044754"/>
    </source>
</evidence>
<keyword evidence="9" id="KW-0969">Cilium</keyword>
<evidence type="ECO:0000313" key="22">
    <source>
        <dbReference type="EMBL" id="RHY29903.1"/>
    </source>
</evidence>
<dbReference type="FunFam" id="1.10.10.10:FF:000286">
    <property type="entry name" value="Heat shock transcription factor"/>
    <property type="match status" value="1"/>
</dbReference>
<keyword evidence="7" id="KW-0282">Flagellum</keyword>
<keyword evidence="11" id="KW-0206">Cytoskeleton</keyword>
<dbReference type="SMART" id="SM01326">
    <property type="entry name" value="PTEN_C2"/>
    <property type="match status" value="1"/>
</dbReference>
<organism evidence="22 23">
    <name type="scientific">Aphanomyces invadans</name>
    <dbReference type="NCBI Taxonomy" id="157072"/>
    <lineage>
        <taxon>Eukaryota</taxon>
        <taxon>Sar</taxon>
        <taxon>Stramenopiles</taxon>
        <taxon>Oomycota</taxon>
        <taxon>Saprolegniomycetes</taxon>
        <taxon>Saprolegniales</taxon>
        <taxon>Verrucalvaceae</taxon>
        <taxon>Aphanomyces</taxon>
    </lineage>
</organism>
<dbReference type="EMBL" id="QUSY01000380">
    <property type="protein sequence ID" value="RHY29903.1"/>
    <property type="molecule type" value="Genomic_DNA"/>
</dbReference>
<dbReference type="InterPro" id="IPR014020">
    <property type="entry name" value="Tensin_C2-dom"/>
</dbReference>
<evidence type="ECO:0000256" key="10">
    <source>
        <dbReference type="ARBA" id="ARBA00023125"/>
    </source>
</evidence>
<keyword evidence="23" id="KW-1185">Reference proteome</keyword>
<dbReference type="Gene3D" id="1.10.10.10">
    <property type="entry name" value="Winged helix-like DNA-binding domain superfamily/Winged helix DNA-binding domain"/>
    <property type="match status" value="1"/>
</dbReference>
<evidence type="ECO:0000256" key="15">
    <source>
        <dbReference type="ARBA" id="ARBA00044800"/>
    </source>
</evidence>
<dbReference type="InterPro" id="IPR000232">
    <property type="entry name" value="HSF_DNA-bd"/>
</dbReference>
<reference evidence="22 23" key="1">
    <citation type="submission" date="2018-08" db="EMBL/GenBank/DDBJ databases">
        <title>Aphanomyces genome sequencing and annotation.</title>
        <authorList>
            <person name="Minardi D."/>
            <person name="Oidtmann B."/>
            <person name="Van Der Giezen M."/>
            <person name="Studholme D.J."/>
        </authorList>
    </citation>
    <scope>NUCLEOTIDE SEQUENCE [LARGE SCALE GENOMIC DNA]</scope>
    <source>
        <strain evidence="22 23">NJM0002</strain>
    </source>
</reference>
<evidence type="ECO:0000256" key="8">
    <source>
        <dbReference type="ARBA" id="ARBA00023054"/>
    </source>
</evidence>
<keyword evidence="10" id="KW-0238">DNA-binding</keyword>
<dbReference type="GO" id="GO:0016791">
    <property type="term" value="F:phosphatase activity"/>
    <property type="evidence" value="ECO:0007669"/>
    <property type="project" value="UniProtKB-ARBA"/>
</dbReference>
<dbReference type="InterPro" id="IPR016130">
    <property type="entry name" value="Tyr_Pase_AS"/>
</dbReference>
<dbReference type="PROSITE" id="PS50003">
    <property type="entry name" value="PH_DOMAIN"/>
    <property type="match status" value="1"/>
</dbReference>
<dbReference type="Gene3D" id="2.60.40.1110">
    <property type="match status" value="1"/>
</dbReference>
<dbReference type="Pfam" id="PF22784">
    <property type="entry name" value="PTP-SAK"/>
    <property type="match status" value="1"/>
</dbReference>
<dbReference type="InterPro" id="IPR029021">
    <property type="entry name" value="Prot-tyrosine_phosphatase-like"/>
</dbReference>
<dbReference type="InterPro" id="IPR033585">
    <property type="entry name" value="DRC12-like"/>
</dbReference>
<dbReference type="SMART" id="SM00415">
    <property type="entry name" value="HSF"/>
    <property type="match status" value="1"/>
</dbReference>
<evidence type="ECO:0000256" key="7">
    <source>
        <dbReference type="ARBA" id="ARBA00022846"/>
    </source>
</evidence>
<comment type="subcellular location">
    <subcellularLocation>
        <location evidence="3">Cytoplasm</location>
        <location evidence="3">Cytoskeleton</location>
        <location evidence="3">Flagellum axoneme</location>
    </subcellularLocation>
    <subcellularLocation>
        <location evidence="2">Nucleus</location>
    </subcellularLocation>
</comment>
<keyword evidence="5" id="KW-0963">Cytoplasm</keyword>
<feature type="region of interest" description="Disordered" evidence="18">
    <location>
        <begin position="532"/>
        <end position="568"/>
    </location>
</feature>
<dbReference type="VEuPathDB" id="FungiDB:H310_03321"/>
<feature type="domain" description="C2 tensin-type" evidence="21">
    <location>
        <begin position="203"/>
        <end position="347"/>
    </location>
</feature>
<feature type="compositionally biased region" description="Low complexity" evidence="18">
    <location>
        <begin position="536"/>
        <end position="568"/>
    </location>
</feature>
<evidence type="ECO:0000256" key="9">
    <source>
        <dbReference type="ARBA" id="ARBA00023069"/>
    </source>
</evidence>
<dbReference type="InterPro" id="IPR057023">
    <property type="entry name" value="PTP-SAK"/>
</dbReference>
<dbReference type="SUPFAM" id="SSF49562">
    <property type="entry name" value="C2 domain (Calcium/lipid-binding domain, CaLB)"/>
    <property type="match status" value="1"/>
</dbReference>
<name>A0A418AWI8_9STRA</name>
<dbReference type="Proteomes" id="UP000285060">
    <property type="component" value="Unassembled WGS sequence"/>
</dbReference>
<comment type="similarity">
    <text evidence="16">Belongs to the HSF family.</text>
</comment>
<evidence type="ECO:0000256" key="11">
    <source>
        <dbReference type="ARBA" id="ARBA00023212"/>
    </source>
</evidence>
<evidence type="ECO:0000256" key="18">
    <source>
        <dbReference type="SAM" id="MobiDB-lite"/>
    </source>
</evidence>
<evidence type="ECO:0000256" key="3">
    <source>
        <dbReference type="ARBA" id="ARBA00004611"/>
    </source>
</evidence>
<comment type="function">
    <text evidence="1">Component of the nexin-dynein regulatory complex (N-DRC), a key regulator of ciliary/flagellar motility which maintains the alignment and integrity of the distal axoneme and regulates microtubule sliding in motile axonemes.</text>
</comment>
<dbReference type="Pfam" id="PF00447">
    <property type="entry name" value="HSF_DNA-bind"/>
    <property type="match status" value="1"/>
</dbReference>
<evidence type="ECO:0000256" key="4">
    <source>
        <dbReference type="ARBA" id="ARBA00011248"/>
    </source>
</evidence>
<dbReference type="GO" id="GO:0005634">
    <property type="term" value="C:nucleus"/>
    <property type="evidence" value="ECO:0007669"/>
    <property type="project" value="UniProtKB-SubCell"/>
</dbReference>
<dbReference type="AlphaFoldDB" id="A0A418AWI8"/>
<dbReference type="InterPro" id="IPR036390">
    <property type="entry name" value="WH_DNA-bd_sf"/>
</dbReference>
<dbReference type="InterPro" id="IPR036388">
    <property type="entry name" value="WH-like_DNA-bd_sf"/>
</dbReference>
<dbReference type="VEuPathDB" id="FungiDB:H310_05070"/>
<evidence type="ECO:0000259" key="20">
    <source>
        <dbReference type="PROSITE" id="PS50056"/>
    </source>
</evidence>
<dbReference type="PROSITE" id="PS51182">
    <property type="entry name" value="C2_TENSIN"/>
    <property type="match status" value="1"/>
</dbReference>
<evidence type="ECO:0000256" key="6">
    <source>
        <dbReference type="ARBA" id="ARBA00022801"/>
    </source>
</evidence>
<keyword evidence="13" id="KW-0966">Cell projection</keyword>
<evidence type="ECO:0000256" key="12">
    <source>
        <dbReference type="ARBA" id="ARBA00023242"/>
    </source>
</evidence>
<feature type="domain" description="PH" evidence="19">
    <location>
        <begin position="381"/>
        <end position="488"/>
    </location>
</feature>
<dbReference type="SUPFAM" id="SSF46785">
    <property type="entry name" value="Winged helix' DNA-binding domain"/>
    <property type="match status" value="1"/>
</dbReference>
<evidence type="ECO:0000256" key="16">
    <source>
        <dbReference type="RuleBase" id="RU004020"/>
    </source>
</evidence>
<dbReference type="InterPro" id="IPR000387">
    <property type="entry name" value="Tyr_Pase_dom"/>
</dbReference>
<dbReference type="InterPro" id="IPR035892">
    <property type="entry name" value="C2_domain_sf"/>
</dbReference>
<dbReference type="SMART" id="SM00233">
    <property type="entry name" value="PH"/>
    <property type="match status" value="1"/>
</dbReference>
<evidence type="ECO:0000259" key="19">
    <source>
        <dbReference type="PROSITE" id="PS50003"/>
    </source>
</evidence>
<dbReference type="PANTHER" id="PTHR28656">
    <property type="entry name" value="COILED-COIL DOMAIN-CONTAINING PROTEIN 153"/>
    <property type="match status" value="1"/>
</dbReference>
<feature type="coiled-coil region" evidence="17">
    <location>
        <begin position="20"/>
        <end position="129"/>
    </location>
</feature>
<evidence type="ECO:0000256" key="17">
    <source>
        <dbReference type="SAM" id="Coils"/>
    </source>
</evidence>
<evidence type="ECO:0000256" key="1">
    <source>
        <dbReference type="ARBA" id="ARBA00003029"/>
    </source>
</evidence>
<dbReference type="PANTHER" id="PTHR28656:SF1">
    <property type="entry name" value="COILED-COIL DOMAIN-CONTAINING PROTEIN 153"/>
    <property type="match status" value="1"/>
</dbReference>
<evidence type="ECO:0000259" key="21">
    <source>
        <dbReference type="PROSITE" id="PS51182"/>
    </source>
</evidence>
<dbReference type="Gene3D" id="2.30.29.30">
    <property type="entry name" value="Pleckstrin-homology domain (PH domain)/Phosphotyrosine-binding domain (PTB)"/>
    <property type="match status" value="1"/>
</dbReference>
<dbReference type="GO" id="GO:0003700">
    <property type="term" value="F:DNA-binding transcription factor activity"/>
    <property type="evidence" value="ECO:0007669"/>
    <property type="project" value="InterPro"/>
</dbReference>
<gene>
    <name evidence="22" type="ORF">DYB32_004762</name>
</gene>
<feature type="region of interest" description="Disordered" evidence="18">
    <location>
        <begin position="824"/>
        <end position="876"/>
    </location>
</feature>
<evidence type="ECO:0000313" key="23">
    <source>
        <dbReference type="Proteomes" id="UP000285060"/>
    </source>
</evidence>
<evidence type="ECO:0000256" key="13">
    <source>
        <dbReference type="ARBA" id="ARBA00023273"/>
    </source>
</evidence>
<dbReference type="InterPro" id="IPR011993">
    <property type="entry name" value="PH-like_dom_sf"/>
</dbReference>
<dbReference type="PRINTS" id="PR00056">
    <property type="entry name" value="HSFDOMAIN"/>
</dbReference>
<dbReference type="PROSITE" id="PS50056">
    <property type="entry name" value="TYR_PHOSPHATASE_2"/>
    <property type="match status" value="1"/>
</dbReference>
<dbReference type="InterPro" id="IPR001849">
    <property type="entry name" value="PH_domain"/>
</dbReference>
<keyword evidence="6" id="KW-0378">Hydrolase</keyword>
<dbReference type="Pfam" id="PF10409">
    <property type="entry name" value="PTEN_C2"/>
    <property type="match status" value="1"/>
</dbReference>
<protein>
    <recommendedName>
        <fullName evidence="15">Dynein regulatory complex protein 12</fullName>
    </recommendedName>
</protein>
<dbReference type="Pfam" id="PF00169">
    <property type="entry name" value="PH"/>
    <property type="match status" value="1"/>
</dbReference>
<keyword evidence="8 17" id="KW-0175">Coiled coil</keyword>
<keyword evidence="12" id="KW-0539">Nucleus</keyword>
<evidence type="ECO:0000256" key="2">
    <source>
        <dbReference type="ARBA" id="ARBA00004123"/>
    </source>
</evidence>
<dbReference type="GO" id="GO:0043565">
    <property type="term" value="F:sequence-specific DNA binding"/>
    <property type="evidence" value="ECO:0007669"/>
    <property type="project" value="InterPro"/>
</dbReference>
<dbReference type="Gene3D" id="3.90.190.10">
    <property type="entry name" value="Protein tyrosine phosphatase superfamily"/>
    <property type="match status" value="1"/>
</dbReference>
<dbReference type="SUPFAM" id="SSF52799">
    <property type="entry name" value="(Phosphotyrosine protein) phosphatases II"/>
    <property type="match status" value="1"/>
</dbReference>
<comment type="subunit">
    <text evidence="4">Component of the nexin-dynein regulatory complex (N-DRC).</text>
</comment>
<dbReference type="VEuPathDB" id="FungiDB:H310_05071"/>
<feature type="compositionally biased region" description="Polar residues" evidence="18">
    <location>
        <begin position="834"/>
        <end position="863"/>
    </location>
</feature>
<comment type="caution">
    <text evidence="22">The sequence shown here is derived from an EMBL/GenBank/DDBJ whole genome shotgun (WGS) entry which is preliminary data.</text>
</comment>
<feature type="domain" description="Tyrosine specific protein phosphatases" evidence="20">
    <location>
        <begin position="172"/>
        <end position="228"/>
    </location>
</feature>
<accession>A0A418AWI8</accession>
<dbReference type="PROSITE" id="PS00383">
    <property type="entry name" value="TYR_PHOSPHATASE_1"/>
    <property type="match status" value="1"/>
</dbReference>
<feature type="region of interest" description="Disordered" evidence="18">
    <location>
        <begin position="704"/>
        <end position="724"/>
    </location>
</feature>
<comment type="similarity">
    <text evidence="14">Belongs to the DRC12 family.</text>
</comment>
<dbReference type="SUPFAM" id="SSF50729">
    <property type="entry name" value="PH domain-like"/>
    <property type="match status" value="1"/>
</dbReference>
<proteinExistence type="inferred from homology"/>